<protein>
    <submittedName>
        <fullName evidence="7">Cytochrome c</fullName>
    </submittedName>
</protein>
<dbReference type="EMBL" id="JAKEVZ010000023">
    <property type="protein sequence ID" value="MCF1753214.1"/>
    <property type="molecule type" value="Genomic_DNA"/>
</dbReference>
<keyword evidence="1 4" id="KW-0349">Heme</keyword>
<evidence type="ECO:0000256" key="1">
    <source>
        <dbReference type="ARBA" id="ARBA00022617"/>
    </source>
</evidence>
<keyword evidence="2 4" id="KW-0479">Metal-binding</keyword>
<evidence type="ECO:0000256" key="5">
    <source>
        <dbReference type="SAM" id="Phobius"/>
    </source>
</evidence>
<dbReference type="InterPro" id="IPR009056">
    <property type="entry name" value="Cyt_c-like_dom"/>
</dbReference>
<dbReference type="RefSeq" id="WP_234863026.1">
    <property type="nucleotide sequence ID" value="NZ_JAKEVZ010000023.1"/>
</dbReference>
<keyword evidence="5" id="KW-0472">Membrane</keyword>
<feature type="transmembrane region" description="Helical" evidence="5">
    <location>
        <begin position="6"/>
        <end position="24"/>
    </location>
</feature>
<dbReference type="PROSITE" id="PS51007">
    <property type="entry name" value="CYTC"/>
    <property type="match status" value="2"/>
</dbReference>
<evidence type="ECO:0000256" key="2">
    <source>
        <dbReference type="ARBA" id="ARBA00022723"/>
    </source>
</evidence>
<evidence type="ECO:0000313" key="7">
    <source>
        <dbReference type="EMBL" id="MCF1753214.1"/>
    </source>
</evidence>
<dbReference type="InterPro" id="IPR036909">
    <property type="entry name" value="Cyt_c-like_dom_sf"/>
</dbReference>
<gene>
    <name evidence="7" type="ORF">L0U89_19290</name>
</gene>
<evidence type="ECO:0000259" key="6">
    <source>
        <dbReference type="PROSITE" id="PS51007"/>
    </source>
</evidence>
<name>A0ABS9C146_9BACT</name>
<reference evidence="7 8" key="1">
    <citation type="submission" date="2022-01" db="EMBL/GenBank/DDBJ databases">
        <title>Mariniradius saccharolyticus sp. nov., isolated from sediment of a river.</title>
        <authorList>
            <person name="Liu H."/>
        </authorList>
    </citation>
    <scope>NUCLEOTIDE SEQUENCE [LARGE SCALE GENOMIC DNA]</scope>
    <source>
        <strain evidence="7 8">RY-2</strain>
    </source>
</reference>
<evidence type="ECO:0000256" key="3">
    <source>
        <dbReference type="ARBA" id="ARBA00023004"/>
    </source>
</evidence>
<accession>A0ABS9C146</accession>
<dbReference type="Gene3D" id="1.10.760.10">
    <property type="entry name" value="Cytochrome c-like domain"/>
    <property type="match status" value="2"/>
</dbReference>
<keyword evidence="5" id="KW-0812">Transmembrane</keyword>
<evidence type="ECO:0000313" key="8">
    <source>
        <dbReference type="Proteomes" id="UP001201449"/>
    </source>
</evidence>
<proteinExistence type="predicted"/>
<sequence length="333" mass="37328">MLKKIIFGILILLIVVIGGFVAYVQMAYDKKYDIAYPNLEVSTDSTVIARGKYLVHGPAHCSNCHVGSVKDMIAADAGQAIPLSGGVRFTMGPLGSMFTRNLTPDPITGIGRYSDGELFRMMRHAVKPDGTATMSVLMPFWDMADEDLIAVVSYLRTMEPVQNEVGANEWTFMGKAVRVFASSFHPIENPKPYPKAPPMEATIERGEYLARYVANCVGCHTNRDLMTFEAIGPEYAGGMEFEPWPEFALAVGGDPEAWMRTPNITPHPNSALSKFKTVDEWKERFRQGRLINISQMHWGPFSRMTDEDLEALYLYLMSLEPVEYDKGELMFKK</sequence>
<dbReference type="Proteomes" id="UP001201449">
    <property type="component" value="Unassembled WGS sequence"/>
</dbReference>
<keyword evidence="5" id="KW-1133">Transmembrane helix</keyword>
<dbReference type="PANTHER" id="PTHR35008">
    <property type="entry name" value="BLL4482 PROTEIN-RELATED"/>
    <property type="match status" value="1"/>
</dbReference>
<dbReference type="InterPro" id="IPR051459">
    <property type="entry name" value="Cytochrome_c-type_DH"/>
</dbReference>
<evidence type="ECO:0000256" key="4">
    <source>
        <dbReference type="PROSITE-ProRule" id="PRU00433"/>
    </source>
</evidence>
<organism evidence="7 8">
    <name type="scientific">Mariniradius sediminis</name>
    <dbReference type="NCBI Taxonomy" id="2909237"/>
    <lineage>
        <taxon>Bacteria</taxon>
        <taxon>Pseudomonadati</taxon>
        <taxon>Bacteroidota</taxon>
        <taxon>Cytophagia</taxon>
        <taxon>Cytophagales</taxon>
        <taxon>Cyclobacteriaceae</taxon>
        <taxon>Mariniradius</taxon>
    </lineage>
</organism>
<feature type="domain" description="Cytochrome c" evidence="6">
    <location>
        <begin position="201"/>
        <end position="320"/>
    </location>
</feature>
<keyword evidence="3 4" id="KW-0408">Iron</keyword>
<keyword evidence="8" id="KW-1185">Reference proteome</keyword>
<dbReference type="PANTHER" id="PTHR35008:SF8">
    <property type="entry name" value="ALCOHOL DEHYDROGENASE CYTOCHROME C SUBUNIT"/>
    <property type="match status" value="1"/>
</dbReference>
<dbReference type="SUPFAM" id="SSF46626">
    <property type="entry name" value="Cytochrome c"/>
    <property type="match status" value="2"/>
</dbReference>
<feature type="domain" description="Cytochrome c" evidence="6">
    <location>
        <begin position="46"/>
        <end position="159"/>
    </location>
</feature>
<comment type="caution">
    <text evidence="7">The sequence shown here is derived from an EMBL/GenBank/DDBJ whole genome shotgun (WGS) entry which is preliminary data.</text>
</comment>